<dbReference type="InterPro" id="IPR012839">
    <property type="entry name" value="Organic_radical_activase"/>
</dbReference>
<evidence type="ECO:0000259" key="10">
    <source>
        <dbReference type="PROSITE" id="PS51379"/>
    </source>
</evidence>
<dbReference type="GO" id="GO:0046872">
    <property type="term" value="F:metal ion binding"/>
    <property type="evidence" value="ECO:0007669"/>
    <property type="project" value="UniProtKB-KW"/>
</dbReference>
<evidence type="ECO:0000313" key="13">
    <source>
        <dbReference type="Proteomes" id="UP000002534"/>
    </source>
</evidence>
<accession>Q3A611</accession>
<name>Q3A611_SYNC1</name>
<feature type="domain" description="4Fe-4S ferredoxin-type" evidence="10">
    <location>
        <begin position="85"/>
        <end position="115"/>
    </location>
</feature>
<evidence type="ECO:0000256" key="8">
    <source>
        <dbReference type="ARBA" id="ARBA00023004"/>
    </source>
</evidence>
<dbReference type="AlphaFoldDB" id="Q3A611"/>
<feature type="domain" description="Radical SAM core" evidence="11">
    <location>
        <begin position="20"/>
        <end position="309"/>
    </location>
</feature>
<dbReference type="InterPro" id="IPR058240">
    <property type="entry name" value="rSAM_sf"/>
</dbReference>
<dbReference type="EMBL" id="CP000142">
    <property type="protein sequence ID" value="ABA88196.1"/>
    <property type="molecule type" value="Genomic_DNA"/>
</dbReference>
<dbReference type="NCBIfam" id="TIGR04395">
    <property type="entry name" value="cutC_activ_rSAM"/>
    <property type="match status" value="1"/>
</dbReference>
<feature type="domain" description="4Fe-4S ferredoxin-type" evidence="10">
    <location>
        <begin position="51"/>
        <end position="80"/>
    </location>
</feature>
<dbReference type="GO" id="GO:0016491">
    <property type="term" value="F:oxidoreductase activity"/>
    <property type="evidence" value="ECO:0007669"/>
    <property type="project" value="UniProtKB-KW"/>
</dbReference>
<evidence type="ECO:0000256" key="6">
    <source>
        <dbReference type="ARBA" id="ARBA00022723"/>
    </source>
</evidence>
<dbReference type="RefSeq" id="WP_011340666.1">
    <property type="nucleotide sequence ID" value="NC_007498.2"/>
</dbReference>
<dbReference type="Gene3D" id="3.80.30.10">
    <property type="entry name" value="pyruvate-formate lyase- activating enzyme"/>
    <property type="match status" value="1"/>
</dbReference>
<keyword evidence="13" id="KW-1185">Reference proteome</keyword>
<sequence>MSEQVQAKGVVFDIQKYSMHDGPGVRTLVFLKGCPLRCQWCSNPESISPEFQVMCLADQCVSCGKCLAVCPNGVHAMESVANGSSQHRVERSVTCIGCGACAKVCPAKALRIAGKEMTVDDVVKVVMEDQFFYMTSGGGVTIGGGEPTFQHDFAAAILKQCRLNGVHTAMETCGQASWETYELLAEHVDLFLFDLKHADSDLHKKFTGVGNERILQNLKGLIELGASVLVRIPLICGVNDAPETLSAAMTWLKSTAKNAANLKGVEVLPYHRLGASKYRQLDMDYPLTDMASHTDAQLAQIQDLLSGFDLPARIVKHA</sequence>
<dbReference type="PANTHER" id="PTHR30352">
    <property type="entry name" value="PYRUVATE FORMATE-LYASE-ACTIVATING ENZYME"/>
    <property type="match status" value="1"/>
</dbReference>
<keyword evidence="6" id="KW-0479">Metal-binding</keyword>
<dbReference type="InterPro" id="IPR001989">
    <property type="entry name" value="Radical_activat_CS"/>
</dbReference>
<evidence type="ECO:0000256" key="3">
    <source>
        <dbReference type="ARBA" id="ARBA00011245"/>
    </source>
</evidence>
<evidence type="ECO:0000256" key="4">
    <source>
        <dbReference type="ARBA" id="ARBA00022485"/>
    </source>
</evidence>
<dbReference type="InterPro" id="IPR040074">
    <property type="entry name" value="BssD/PflA/YjjW"/>
</dbReference>
<dbReference type="PROSITE" id="PS51379">
    <property type="entry name" value="4FE4S_FER_2"/>
    <property type="match status" value="2"/>
</dbReference>
<evidence type="ECO:0000256" key="2">
    <source>
        <dbReference type="ARBA" id="ARBA00009777"/>
    </source>
</evidence>
<dbReference type="SFLD" id="SFLDS00029">
    <property type="entry name" value="Radical_SAM"/>
    <property type="match status" value="1"/>
</dbReference>
<dbReference type="HOGENOM" id="CLU_058969_0_0_7"/>
<evidence type="ECO:0000256" key="1">
    <source>
        <dbReference type="ARBA" id="ARBA00001966"/>
    </source>
</evidence>
<dbReference type="STRING" id="338963.Pcar_0943"/>
<dbReference type="Pfam" id="PF04055">
    <property type="entry name" value="Radical_SAM"/>
    <property type="match status" value="1"/>
</dbReference>
<dbReference type="Pfam" id="PF13353">
    <property type="entry name" value="Fer4_12"/>
    <property type="match status" value="1"/>
</dbReference>
<dbReference type="NCBIfam" id="TIGR02494">
    <property type="entry name" value="PFLE_PFLC"/>
    <property type="match status" value="1"/>
</dbReference>
<keyword evidence="4" id="KW-0004">4Fe-4S</keyword>
<evidence type="ECO:0000313" key="12">
    <source>
        <dbReference type="EMBL" id="ABA88196.1"/>
    </source>
</evidence>
<keyword evidence="5" id="KW-0949">S-adenosyl-L-methionine</keyword>
<dbReference type="InterPro" id="IPR034457">
    <property type="entry name" value="Organic_radical-activating"/>
</dbReference>
<reference evidence="12 13" key="2">
    <citation type="journal article" date="2012" name="BMC Genomics">
        <title>The genome of Pelobacter carbinolicus reveals surprising metabolic capabilities and physiological features.</title>
        <authorList>
            <person name="Aklujkar M."/>
            <person name="Haveman S.A."/>
            <person name="Didonato R.Jr."/>
            <person name="Chertkov O."/>
            <person name="Han C.S."/>
            <person name="Land M.L."/>
            <person name="Brown P."/>
            <person name="Lovley D.R."/>
        </authorList>
    </citation>
    <scope>NUCLEOTIDE SEQUENCE [LARGE SCALE GENOMIC DNA]</scope>
    <source>
        <strain evidence="13">DSM 2380 / NBRC 103641 / GraBd1</strain>
    </source>
</reference>
<evidence type="ECO:0000256" key="9">
    <source>
        <dbReference type="ARBA" id="ARBA00023014"/>
    </source>
</evidence>
<organism evidence="12 13">
    <name type="scientific">Syntrophotalea carbinolica (strain DSM 2380 / NBRC 103641 / GraBd1)</name>
    <name type="common">Pelobacter carbinolicus</name>
    <dbReference type="NCBI Taxonomy" id="338963"/>
    <lineage>
        <taxon>Bacteria</taxon>
        <taxon>Pseudomonadati</taxon>
        <taxon>Thermodesulfobacteriota</taxon>
        <taxon>Desulfuromonadia</taxon>
        <taxon>Desulfuromonadales</taxon>
        <taxon>Syntrophotaleaceae</taxon>
        <taxon>Syntrophotalea</taxon>
    </lineage>
</organism>
<dbReference type="KEGG" id="pca:Pcar_0943"/>
<dbReference type="PROSITE" id="PS00198">
    <property type="entry name" value="4FE4S_FER_1"/>
    <property type="match status" value="1"/>
</dbReference>
<dbReference type="SFLD" id="SFLDG01066">
    <property type="entry name" value="organic_radical-activating_enz"/>
    <property type="match status" value="1"/>
</dbReference>
<keyword evidence="8" id="KW-0408">Iron</keyword>
<dbReference type="HAMAP" id="MF_02059">
    <property type="entry name" value="Activ_enz_CutD"/>
    <property type="match status" value="1"/>
</dbReference>
<evidence type="ECO:0000256" key="7">
    <source>
        <dbReference type="ARBA" id="ARBA00023002"/>
    </source>
</evidence>
<dbReference type="PROSITE" id="PS51918">
    <property type="entry name" value="RADICAL_SAM"/>
    <property type="match status" value="1"/>
</dbReference>
<dbReference type="SFLD" id="SFLDG01118">
    <property type="entry name" value="activating_enzymes__group_2"/>
    <property type="match status" value="1"/>
</dbReference>
<dbReference type="PANTHER" id="PTHR30352:SF4">
    <property type="entry name" value="PYRUVATE FORMATE-LYASE 2-ACTIVATING ENZYME"/>
    <property type="match status" value="1"/>
</dbReference>
<proteinExistence type="inferred from homology"/>
<dbReference type="PROSITE" id="PS01087">
    <property type="entry name" value="RADICAL_ACTIVATING"/>
    <property type="match status" value="1"/>
</dbReference>
<dbReference type="InterPro" id="IPR030905">
    <property type="entry name" value="CutC_activ_rSAM"/>
</dbReference>
<dbReference type="UniPathway" id="UPA01069"/>
<dbReference type="InterPro" id="IPR017900">
    <property type="entry name" value="4Fe4S_Fe_S_CS"/>
</dbReference>
<dbReference type="InterPro" id="IPR007197">
    <property type="entry name" value="rSAM"/>
</dbReference>
<dbReference type="OrthoDB" id="9782387at2"/>
<dbReference type="PIRSF" id="PIRSF000371">
    <property type="entry name" value="PFL_act_enz"/>
    <property type="match status" value="1"/>
</dbReference>
<evidence type="ECO:0000256" key="5">
    <source>
        <dbReference type="ARBA" id="ARBA00022691"/>
    </source>
</evidence>
<dbReference type="InterPro" id="IPR017896">
    <property type="entry name" value="4Fe4S_Fe-S-bd"/>
</dbReference>
<comment type="similarity">
    <text evidence="2">Belongs to the organic radical-activating enzymes family.</text>
</comment>
<keyword evidence="7" id="KW-0560">Oxidoreductase</keyword>
<reference evidence="13" key="1">
    <citation type="submission" date="2005-10" db="EMBL/GenBank/DDBJ databases">
        <title>Complete sequence of Pelobacter carbinolicus DSM 2380.</title>
        <authorList>
            <person name="Copeland A."/>
            <person name="Lucas S."/>
            <person name="Lapidus A."/>
            <person name="Barry K."/>
            <person name="Detter J.C."/>
            <person name="Glavina T."/>
            <person name="Hammon N."/>
            <person name="Israni S."/>
            <person name="Pitluck S."/>
            <person name="Chertkov O."/>
            <person name="Schmutz J."/>
            <person name="Larimer F."/>
            <person name="Land M."/>
            <person name="Kyrpides N."/>
            <person name="Ivanova N."/>
            <person name="Richardson P."/>
        </authorList>
    </citation>
    <scope>NUCLEOTIDE SEQUENCE [LARGE SCALE GENOMIC DNA]</scope>
    <source>
        <strain evidence="13">DSM 2380 / NBRC 103641 / GraBd1</strain>
    </source>
</reference>
<protein>
    <submittedName>
        <fullName evidence="12">1,2-ethanediol dehydratase-activating enzyme, putative</fullName>
    </submittedName>
</protein>
<keyword evidence="9" id="KW-0411">Iron-sulfur</keyword>
<comment type="cofactor">
    <cofactor evidence="1">
        <name>[4Fe-4S] cluster</name>
        <dbReference type="ChEBI" id="CHEBI:49883"/>
    </cofactor>
</comment>
<dbReference type="Proteomes" id="UP000002534">
    <property type="component" value="Chromosome"/>
</dbReference>
<dbReference type="eggNOG" id="COG1180">
    <property type="taxonomic scope" value="Bacteria"/>
</dbReference>
<dbReference type="SUPFAM" id="SSF54862">
    <property type="entry name" value="4Fe-4S ferredoxins"/>
    <property type="match status" value="1"/>
</dbReference>
<evidence type="ECO:0000259" key="11">
    <source>
        <dbReference type="PROSITE" id="PS51918"/>
    </source>
</evidence>
<gene>
    <name evidence="12" type="ordered locus">Pcar_0943</name>
</gene>
<dbReference type="SUPFAM" id="SSF102114">
    <property type="entry name" value="Radical SAM enzymes"/>
    <property type="match status" value="1"/>
</dbReference>
<comment type="subunit">
    <text evidence="3">Monomer.</text>
</comment>
<dbReference type="Gene3D" id="3.30.70.20">
    <property type="match status" value="1"/>
</dbReference>
<dbReference type="GO" id="GO:0051539">
    <property type="term" value="F:4 iron, 4 sulfur cluster binding"/>
    <property type="evidence" value="ECO:0007669"/>
    <property type="project" value="UniProtKB-KW"/>
</dbReference>